<dbReference type="GO" id="GO:0009090">
    <property type="term" value="P:homoserine biosynthetic process"/>
    <property type="evidence" value="ECO:0007669"/>
    <property type="project" value="TreeGrafter"/>
</dbReference>
<dbReference type="InterPro" id="IPR054352">
    <property type="entry name" value="ACT_Aspartokinase"/>
</dbReference>
<keyword evidence="10" id="KW-0520">NAD</keyword>
<keyword evidence="3" id="KW-0808">Transferase</keyword>
<dbReference type="SUPFAM" id="SSF51735">
    <property type="entry name" value="NAD(P)-binding Rossmann-fold domains"/>
    <property type="match status" value="1"/>
</dbReference>
<dbReference type="Gene3D" id="3.30.2130.10">
    <property type="entry name" value="VC0802-like"/>
    <property type="match status" value="1"/>
</dbReference>
<comment type="function">
    <text evidence="13">Bifunctional aspartate kinase and homoserine dehydrogenase that catalyzes the first and the third steps toward the synthesis of lysine, methionine and threonine from aspartate.</text>
</comment>
<dbReference type="SUPFAM" id="SSF55347">
    <property type="entry name" value="Glyceraldehyde-3-phosphate dehydrogenase-like, C-terminal domain"/>
    <property type="match status" value="1"/>
</dbReference>
<evidence type="ECO:0000256" key="5">
    <source>
        <dbReference type="ARBA" id="ARBA00022741"/>
    </source>
</evidence>
<dbReference type="Proteomes" id="UP001165122">
    <property type="component" value="Unassembled WGS sequence"/>
</dbReference>
<evidence type="ECO:0000256" key="10">
    <source>
        <dbReference type="ARBA" id="ARBA00023027"/>
    </source>
</evidence>
<gene>
    <name evidence="17" type="ORF">TrLO_g2200</name>
</gene>
<comment type="similarity">
    <text evidence="1">In the C-terminal section; belongs to the homoserine dehydrogenase family.</text>
</comment>
<dbReference type="PANTHER" id="PTHR43070">
    <property type="match status" value="1"/>
</dbReference>
<comment type="similarity">
    <text evidence="2">In the N-terminal section; belongs to the aspartokinase family.</text>
</comment>
<evidence type="ECO:0000256" key="12">
    <source>
        <dbReference type="ARBA" id="ARBA00029440"/>
    </source>
</evidence>
<dbReference type="AlphaFoldDB" id="A0A9W7DXD8"/>
<dbReference type="InterPro" id="IPR002912">
    <property type="entry name" value="ACT_dom"/>
</dbReference>
<dbReference type="PROSITE" id="PS51671">
    <property type="entry name" value="ACT"/>
    <property type="match status" value="2"/>
</dbReference>
<dbReference type="SUPFAM" id="SSF53633">
    <property type="entry name" value="Carbamate kinase-like"/>
    <property type="match status" value="1"/>
</dbReference>
<evidence type="ECO:0000256" key="3">
    <source>
        <dbReference type="ARBA" id="ARBA00022679"/>
    </source>
</evidence>
<dbReference type="NCBIfam" id="TIGR00657">
    <property type="entry name" value="asp_kinases"/>
    <property type="match status" value="1"/>
</dbReference>
<evidence type="ECO:0000256" key="7">
    <source>
        <dbReference type="ARBA" id="ARBA00022840"/>
    </source>
</evidence>
<feature type="domain" description="ACT" evidence="16">
    <location>
        <begin position="357"/>
        <end position="432"/>
    </location>
</feature>
<dbReference type="InterPro" id="IPR045865">
    <property type="entry name" value="ACT-like_dom_sf"/>
</dbReference>
<organism evidence="17 18">
    <name type="scientific">Triparma laevis f. longispina</name>
    <dbReference type="NCBI Taxonomy" id="1714387"/>
    <lineage>
        <taxon>Eukaryota</taxon>
        <taxon>Sar</taxon>
        <taxon>Stramenopiles</taxon>
        <taxon>Ochrophyta</taxon>
        <taxon>Bolidophyceae</taxon>
        <taxon>Parmales</taxon>
        <taxon>Triparmaceae</taxon>
        <taxon>Triparma</taxon>
    </lineage>
</organism>
<feature type="region of interest" description="Disordered" evidence="15">
    <location>
        <begin position="904"/>
        <end position="926"/>
    </location>
</feature>
<keyword evidence="8" id="KW-0521">NADP</keyword>
<evidence type="ECO:0000256" key="13">
    <source>
        <dbReference type="ARBA" id="ARBA00044938"/>
    </source>
</evidence>
<evidence type="ECO:0000256" key="9">
    <source>
        <dbReference type="ARBA" id="ARBA00023002"/>
    </source>
</evidence>
<evidence type="ECO:0000256" key="4">
    <source>
        <dbReference type="ARBA" id="ARBA00022723"/>
    </source>
</evidence>
<reference evidence="18" key="1">
    <citation type="journal article" date="2023" name="Commun. Biol.">
        <title>Genome analysis of Parmales, the sister group of diatoms, reveals the evolutionary specialization of diatoms from phago-mixotrophs to photoautotrophs.</title>
        <authorList>
            <person name="Ban H."/>
            <person name="Sato S."/>
            <person name="Yoshikawa S."/>
            <person name="Yamada K."/>
            <person name="Nakamura Y."/>
            <person name="Ichinomiya M."/>
            <person name="Sato N."/>
            <person name="Blanc-Mathieu R."/>
            <person name="Endo H."/>
            <person name="Kuwata A."/>
            <person name="Ogata H."/>
        </authorList>
    </citation>
    <scope>NUCLEOTIDE SEQUENCE [LARGE SCALE GENOMIC DNA]</scope>
    <source>
        <strain evidence="18">NIES 3700</strain>
    </source>
</reference>
<dbReference type="Pfam" id="PF00742">
    <property type="entry name" value="Homoserine_dh"/>
    <property type="match status" value="1"/>
</dbReference>
<dbReference type="GO" id="GO:0046872">
    <property type="term" value="F:metal ion binding"/>
    <property type="evidence" value="ECO:0007669"/>
    <property type="project" value="UniProtKB-KW"/>
</dbReference>
<evidence type="ECO:0000259" key="16">
    <source>
        <dbReference type="PROSITE" id="PS51671"/>
    </source>
</evidence>
<dbReference type="InterPro" id="IPR011147">
    <property type="entry name" value="Bifunc_Aspkin/hSer_DH"/>
</dbReference>
<keyword evidence="9" id="KW-0560">Oxidoreductase</keyword>
<dbReference type="InterPro" id="IPR001342">
    <property type="entry name" value="HDH_cat"/>
</dbReference>
<evidence type="ECO:0000256" key="2">
    <source>
        <dbReference type="ARBA" id="ARBA00010046"/>
    </source>
</evidence>
<dbReference type="GO" id="GO:0004072">
    <property type="term" value="F:aspartate kinase activity"/>
    <property type="evidence" value="ECO:0007669"/>
    <property type="project" value="UniProtKB-EC"/>
</dbReference>
<dbReference type="InterPro" id="IPR001048">
    <property type="entry name" value="Asp/Glu/Uridylate_kinase"/>
</dbReference>
<comment type="catalytic activity">
    <reaction evidence="14">
        <text>L-aspartate + ATP = 4-phospho-L-aspartate + ADP</text>
        <dbReference type="Rhea" id="RHEA:23776"/>
        <dbReference type="ChEBI" id="CHEBI:29991"/>
        <dbReference type="ChEBI" id="CHEBI:30616"/>
        <dbReference type="ChEBI" id="CHEBI:57535"/>
        <dbReference type="ChEBI" id="CHEBI:456216"/>
        <dbReference type="EC" id="2.7.2.4"/>
    </reaction>
    <physiologicalReaction direction="left-to-right" evidence="14">
        <dbReference type="Rhea" id="RHEA:23777"/>
    </physiologicalReaction>
</comment>
<dbReference type="InterPro" id="IPR036393">
    <property type="entry name" value="AceGlu_kinase-like_sf"/>
</dbReference>
<dbReference type="FunFam" id="3.30.2130.10:FF:000001">
    <property type="entry name" value="Bifunctional aspartokinase/homoserine dehydrogenase"/>
    <property type="match status" value="1"/>
</dbReference>
<evidence type="ECO:0000256" key="15">
    <source>
        <dbReference type="SAM" id="MobiDB-lite"/>
    </source>
</evidence>
<dbReference type="GO" id="GO:0005524">
    <property type="term" value="F:ATP binding"/>
    <property type="evidence" value="ECO:0007669"/>
    <property type="project" value="UniProtKB-KW"/>
</dbReference>
<comment type="pathway">
    <text evidence="12">Amino-acid biosynthesis.</text>
</comment>
<dbReference type="PROSITE" id="PS00324">
    <property type="entry name" value="ASPARTOKINASE"/>
    <property type="match status" value="1"/>
</dbReference>
<keyword evidence="7" id="KW-0067">ATP-binding</keyword>
<evidence type="ECO:0000313" key="17">
    <source>
        <dbReference type="EMBL" id="GMH59989.1"/>
    </source>
</evidence>
<keyword evidence="11" id="KW-0915">Sodium</keyword>
<protein>
    <recommendedName>
        <fullName evidence="16">ACT domain-containing protein</fullName>
    </recommendedName>
</protein>
<dbReference type="InterPro" id="IPR018042">
    <property type="entry name" value="Aspartate_kinase_CS"/>
</dbReference>
<evidence type="ECO:0000256" key="11">
    <source>
        <dbReference type="ARBA" id="ARBA00023053"/>
    </source>
</evidence>
<accession>A0A9W7DXD8</accession>
<evidence type="ECO:0000313" key="18">
    <source>
        <dbReference type="Proteomes" id="UP001165122"/>
    </source>
</evidence>
<name>A0A9W7DXD8_9STRA</name>
<keyword evidence="4" id="KW-0479">Metal-binding</keyword>
<dbReference type="Pfam" id="PF00696">
    <property type="entry name" value="AA_kinase"/>
    <property type="match status" value="1"/>
</dbReference>
<dbReference type="GO" id="GO:0009067">
    <property type="term" value="P:aspartate family amino acid biosynthetic process"/>
    <property type="evidence" value="ECO:0007669"/>
    <property type="project" value="InterPro"/>
</dbReference>
<dbReference type="CDD" id="cd04243">
    <property type="entry name" value="AAK_AK-HSDH-like"/>
    <property type="match status" value="1"/>
</dbReference>
<evidence type="ECO:0000256" key="1">
    <source>
        <dbReference type="ARBA" id="ARBA00007952"/>
    </source>
</evidence>
<dbReference type="EMBL" id="BRXW01000494">
    <property type="protein sequence ID" value="GMH59989.1"/>
    <property type="molecule type" value="Genomic_DNA"/>
</dbReference>
<dbReference type="CDD" id="cd04921">
    <property type="entry name" value="ACT_AKi-HSDH-ThrA-like_1"/>
    <property type="match status" value="1"/>
</dbReference>
<keyword evidence="6" id="KW-0418">Kinase</keyword>
<feature type="domain" description="ACT" evidence="16">
    <location>
        <begin position="438"/>
        <end position="512"/>
    </location>
</feature>
<dbReference type="Gene3D" id="3.40.50.720">
    <property type="entry name" value="NAD(P)-binding Rossmann-like Domain"/>
    <property type="match status" value="1"/>
</dbReference>
<keyword evidence="18" id="KW-1185">Reference proteome</keyword>
<dbReference type="Gene3D" id="3.40.1160.10">
    <property type="entry name" value="Acetylglutamate kinase-like"/>
    <property type="match status" value="1"/>
</dbReference>
<dbReference type="Pfam" id="PF22468">
    <property type="entry name" value="ACT_9"/>
    <property type="match status" value="2"/>
</dbReference>
<evidence type="ECO:0000256" key="8">
    <source>
        <dbReference type="ARBA" id="ARBA00022857"/>
    </source>
</evidence>
<dbReference type="SUPFAM" id="SSF55021">
    <property type="entry name" value="ACT-like"/>
    <property type="match status" value="2"/>
</dbReference>
<dbReference type="GO" id="GO:0004412">
    <property type="term" value="F:homoserine dehydrogenase activity"/>
    <property type="evidence" value="ECO:0007669"/>
    <property type="project" value="InterPro"/>
</dbReference>
<dbReference type="Gene3D" id="3.30.360.10">
    <property type="entry name" value="Dihydrodipicolinate Reductase, domain 2"/>
    <property type="match status" value="1"/>
</dbReference>
<dbReference type="InterPro" id="IPR036291">
    <property type="entry name" value="NAD(P)-bd_dom_sf"/>
</dbReference>
<dbReference type="InterPro" id="IPR001341">
    <property type="entry name" value="Asp_kinase"/>
</dbReference>
<feature type="compositionally biased region" description="Polar residues" evidence="15">
    <location>
        <begin position="913"/>
        <end position="926"/>
    </location>
</feature>
<dbReference type="OrthoDB" id="67851at2759"/>
<evidence type="ECO:0000256" key="14">
    <source>
        <dbReference type="ARBA" id="ARBA00048561"/>
    </source>
</evidence>
<evidence type="ECO:0000256" key="6">
    <source>
        <dbReference type="ARBA" id="ARBA00022777"/>
    </source>
</evidence>
<proteinExistence type="inferred from homology"/>
<dbReference type="PANTHER" id="PTHR43070:SF5">
    <property type="entry name" value="HOMOSERINE DEHYDROGENASE"/>
    <property type="match status" value="1"/>
</dbReference>
<comment type="caution">
    <text evidence="17">The sequence shown here is derived from an EMBL/GenBank/DDBJ whole genome shotgun (WGS) entry which is preliminary data.</text>
</comment>
<sequence>MPTNPPKPPTLSPSVPWSVFKFGGTSVSSAKNYKNCAKISLDDMQSKPENDFAIVVSAMGGKPKTTDLLLGLVEAASTRDDAAVELNLNLIKDKHMTCLAECELSPAAQERLNGTINDDLKSIQDVLRTVSLMKWNPAKISALVSGYGEIWSGQILTEVMKKMGGDDTQYEYVDARKVIVVDESNDDVVIEWQKSEENLQTFLSASPPKSSGTRRCLVVTGFVASNTEGVATTLGRDGSDYSAAIFGKLLSAKEVTIWTDVDGVLSADPRRVPGSLVLSEVSFNEAMELAYFGAKVIHPKTMQPAILSNPPIPIWIRNTFNPSFRGSRIYTSSMTHKQRDRCVCGFASIDGLAILNVEGSGMVGVKGVARRLFGTLEDNGISIILIAQASSEHSISLALEQKDADRAKAVLEEVFSRELKHGHISDVSVIAPASIVAAVGDGMSAVTGVAGRFFRALGESKINVLAIAQGASERNISAIVPGADATRALRAVHAAFRLSQTSVRVGVVLDGGVSTGLGRSLLQLLDRQRQHMIVSFDIDVQVVCVKGDGAIMWTDNGGSITDSDWIGALKGGKAKSSLQFMQSGDSKALSDKFSGVLLSDECSHNMVFDCTALETISKLHPGWLAKSIHVITANNTGISGSDELREELERAELGEGGVGEPGRYLKEVCVGGSLPVIRTLTDLLKSGDRIRKLDGILSVSFSHIMYQVSPPPGDDGTVPEGVKFSEAVKEAISLGMMEVDPVKDLNNEYSARCLMVLVSELGLGDLWNKDRIMSVCEKFIDSESWKKGEGEGFAVLDAEIEKRQAAAKANKCVVRHISSIDVGKSNVEIKFLDVPYNHVFATTPPACETFRFFTKTYQQFPLVITGQAEGLENTANALLAEMLNLMAGKVTATTRKGGLQRNASSAFLGKAPSSPTLRQLSPSSNK</sequence>
<keyword evidence="5" id="KW-0547">Nucleotide-binding</keyword>